<dbReference type="GO" id="GO:0004563">
    <property type="term" value="F:beta-N-acetylhexosaminidase activity"/>
    <property type="evidence" value="ECO:0007669"/>
    <property type="project" value="UniProtKB-EC"/>
</dbReference>
<feature type="domain" description="Beta-hexosaminidase bacterial type N-terminal" evidence="9">
    <location>
        <begin position="18"/>
        <end position="137"/>
    </location>
</feature>
<comment type="catalytic activity">
    <reaction evidence="1">
        <text>Hydrolysis of terminal non-reducing N-acetyl-D-hexosamine residues in N-acetyl-beta-D-hexosaminides.</text>
        <dbReference type="EC" id="3.2.1.52"/>
    </reaction>
</comment>
<sequence precursor="true">MLRSLLLLLFIASTASAQIVPAPQNVELDSAHSITGDSIRCETLEFKDQVDAFVAALEKLGAKNVTITTDPALNPVVVFARDSSLPPAGYSINSNDNQLTINAASSQGAAHAAASLLQTVTLENGEITWPSMTIDDHPDCSYRSFMVDMGRNPHSPATLRRIVDMMWFYKVNYLQLHLTDDQLFSWPSKAFPKLYRSRAGWEWDDFVALESYSQARGVTIIPELEAPGHSGILRREYPEIFGNTSTDLATKPKAQRGLETLLAELLSVFKATPFIHIGGDEASGVPMNDQRDLINRLNTFLNAKGKRTLVWEGPHLGEGKHKVAENVVHMNWRTVDFPAQQMLDAGYEIVNAAWNPLYVVDHYPRTMFTAVDVERCYNWDIQSFGHIDHRFSTYENPHRTKTAEGILGFCMPWWEGREENVIPLCLPRLAAVASAAWNREGERNFADYKNRQKQTLPILEKIADYKLPETPFADPESQKDNVAYRAKVTPSDGASQPHFGPQRLTNGFPDRFDHFLGFPTQPKPLEILIELKSPSAVGRIVIYERAIGTSHEIYELHVSPDGKTFAKIGSAQKGSRGEKNHVVHSFPVREIRFIKIVTQGCHGLTFPSFSRLSEVMAFAE</sequence>
<keyword evidence="7" id="KW-0732">Signal</keyword>
<evidence type="ECO:0000256" key="3">
    <source>
        <dbReference type="ARBA" id="ARBA00012663"/>
    </source>
</evidence>
<dbReference type="GO" id="GO:0030203">
    <property type="term" value="P:glycosaminoglycan metabolic process"/>
    <property type="evidence" value="ECO:0007669"/>
    <property type="project" value="TreeGrafter"/>
</dbReference>
<dbReference type="SUPFAM" id="SSF55545">
    <property type="entry name" value="beta-N-acetylhexosaminidase-like domain"/>
    <property type="match status" value="1"/>
</dbReference>
<evidence type="ECO:0000313" key="10">
    <source>
        <dbReference type="EMBL" id="TWT84248.1"/>
    </source>
</evidence>
<dbReference type="InterPro" id="IPR015882">
    <property type="entry name" value="HEX_bac_N"/>
</dbReference>
<dbReference type="EMBL" id="SJPJ01000001">
    <property type="protein sequence ID" value="TWT84248.1"/>
    <property type="molecule type" value="Genomic_DNA"/>
</dbReference>
<feature type="chain" id="PRO_5022897455" description="beta-N-acetylhexosaminidase" evidence="7">
    <location>
        <begin position="18"/>
        <end position="620"/>
    </location>
</feature>
<comment type="similarity">
    <text evidence="2">Belongs to the glycosyl hydrolase 20 family.</text>
</comment>
<evidence type="ECO:0000259" key="8">
    <source>
        <dbReference type="Pfam" id="PF00728"/>
    </source>
</evidence>
<dbReference type="InterPro" id="IPR017853">
    <property type="entry name" value="GH"/>
</dbReference>
<protein>
    <recommendedName>
        <fullName evidence="3">beta-N-acetylhexosaminidase</fullName>
        <ecNumber evidence="3">3.2.1.52</ecNumber>
    </recommendedName>
</protein>
<reference evidence="10 11" key="1">
    <citation type="submission" date="2019-02" db="EMBL/GenBank/DDBJ databases">
        <title>Deep-cultivation of Planctomycetes and their phenomic and genomic characterization uncovers novel biology.</title>
        <authorList>
            <person name="Wiegand S."/>
            <person name="Jogler M."/>
            <person name="Boedeker C."/>
            <person name="Pinto D."/>
            <person name="Vollmers J."/>
            <person name="Rivas-Marin E."/>
            <person name="Kohn T."/>
            <person name="Peeters S.H."/>
            <person name="Heuer A."/>
            <person name="Rast P."/>
            <person name="Oberbeckmann S."/>
            <person name="Bunk B."/>
            <person name="Jeske O."/>
            <person name="Meyerdierks A."/>
            <person name="Storesund J.E."/>
            <person name="Kallscheuer N."/>
            <person name="Luecker S."/>
            <person name="Lage O.M."/>
            <person name="Pohl T."/>
            <person name="Merkel B.J."/>
            <person name="Hornburger P."/>
            <person name="Mueller R.-W."/>
            <person name="Bruemmer F."/>
            <person name="Labrenz M."/>
            <person name="Spormann A.M."/>
            <person name="Op Den Camp H."/>
            <person name="Overmann J."/>
            <person name="Amann R."/>
            <person name="Jetten M.S.M."/>
            <person name="Mascher T."/>
            <person name="Medema M.H."/>
            <person name="Devos D.P."/>
            <person name="Kaster A.-K."/>
            <person name="Ovreas L."/>
            <person name="Rohde M."/>
            <person name="Galperin M.Y."/>
            <person name="Jogler C."/>
        </authorList>
    </citation>
    <scope>NUCLEOTIDE SEQUENCE [LARGE SCALE GENOMIC DNA]</scope>
    <source>
        <strain evidence="10 11">CA13</strain>
    </source>
</reference>
<dbReference type="RefSeq" id="WP_146401881.1">
    <property type="nucleotide sequence ID" value="NZ_SJPJ01000001.1"/>
</dbReference>
<dbReference type="PANTHER" id="PTHR22600">
    <property type="entry name" value="BETA-HEXOSAMINIDASE"/>
    <property type="match status" value="1"/>
</dbReference>
<dbReference type="InterPro" id="IPR008979">
    <property type="entry name" value="Galactose-bd-like_sf"/>
</dbReference>
<dbReference type="GO" id="GO:0016020">
    <property type="term" value="C:membrane"/>
    <property type="evidence" value="ECO:0007669"/>
    <property type="project" value="TreeGrafter"/>
</dbReference>
<dbReference type="AlphaFoldDB" id="A0A5C5ZAL8"/>
<feature type="active site" description="Proton donor" evidence="6">
    <location>
        <position position="281"/>
    </location>
</feature>
<evidence type="ECO:0000256" key="2">
    <source>
        <dbReference type="ARBA" id="ARBA00006285"/>
    </source>
</evidence>
<feature type="domain" description="Glycoside hydrolase family 20 catalytic" evidence="8">
    <location>
        <begin position="141"/>
        <end position="439"/>
    </location>
</feature>
<evidence type="ECO:0000256" key="4">
    <source>
        <dbReference type="ARBA" id="ARBA00022801"/>
    </source>
</evidence>
<evidence type="ECO:0000259" key="9">
    <source>
        <dbReference type="Pfam" id="PF02838"/>
    </source>
</evidence>
<gene>
    <name evidence="10" type="ORF">CA13_57240</name>
</gene>
<dbReference type="GO" id="GO:0005975">
    <property type="term" value="P:carbohydrate metabolic process"/>
    <property type="evidence" value="ECO:0007669"/>
    <property type="project" value="InterPro"/>
</dbReference>
<keyword evidence="4 10" id="KW-0378">Hydrolase</keyword>
<keyword evidence="11" id="KW-1185">Reference proteome</keyword>
<comment type="caution">
    <text evidence="10">The sequence shown here is derived from an EMBL/GenBank/DDBJ whole genome shotgun (WGS) entry which is preliminary data.</text>
</comment>
<dbReference type="Gene3D" id="2.60.120.260">
    <property type="entry name" value="Galactose-binding domain-like"/>
    <property type="match status" value="1"/>
</dbReference>
<name>A0A5C5ZAL8_9BACT</name>
<evidence type="ECO:0000256" key="5">
    <source>
        <dbReference type="ARBA" id="ARBA00023295"/>
    </source>
</evidence>
<evidence type="ECO:0000313" key="11">
    <source>
        <dbReference type="Proteomes" id="UP000315010"/>
    </source>
</evidence>
<dbReference type="Proteomes" id="UP000315010">
    <property type="component" value="Unassembled WGS sequence"/>
</dbReference>
<dbReference type="Gene3D" id="3.20.20.80">
    <property type="entry name" value="Glycosidases"/>
    <property type="match status" value="1"/>
</dbReference>
<dbReference type="EC" id="3.2.1.52" evidence="3"/>
<evidence type="ECO:0000256" key="7">
    <source>
        <dbReference type="SAM" id="SignalP"/>
    </source>
</evidence>
<dbReference type="InterPro" id="IPR029018">
    <property type="entry name" value="Hex-like_dom2"/>
</dbReference>
<dbReference type="SUPFAM" id="SSF51445">
    <property type="entry name" value="(Trans)glycosidases"/>
    <property type="match status" value="1"/>
</dbReference>
<dbReference type="Gene3D" id="3.30.379.10">
    <property type="entry name" value="Chitobiase/beta-hexosaminidase domain 2-like"/>
    <property type="match status" value="1"/>
</dbReference>
<organism evidence="10 11">
    <name type="scientific">Novipirellula herctigrandis</name>
    <dbReference type="NCBI Taxonomy" id="2527986"/>
    <lineage>
        <taxon>Bacteria</taxon>
        <taxon>Pseudomonadati</taxon>
        <taxon>Planctomycetota</taxon>
        <taxon>Planctomycetia</taxon>
        <taxon>Pirellulales</taxon>
        <taxon>Pirellulaceae</taxon>
        <taxon>Novipirellula</taxon>
    </lineage>
</organism>
<accession>A0A5C5ZAL8</accession>
<dbReference type="InterPro" id="IPR015883">
    <property type="entry name" value="Glyco_hydro_20_cat"/>
</dbReference>
<keyword evidence="5 10" id="KW-0326">Glycosidase</keyword>
<evidence type="ECO:0000256" key="1">
    <source>
        <dbReference type="ARBA" id="ARBA00001231"/>
    </source>
</evidence>
<dbReference type="Pfam" id="PF02838">
    <property type="entry name" value="Glyco_hydro_20b"/>
    <property type="match status" value="1"/>
</dbReference>
<dbReference type="PRINTS" id="PR00738">
    <property type="entry name" value="GLHYDRLASE20"/>
</dbReference>
<dbReference type="OrthoDB" id="1098018at2"/>
<dbReference type="InterPro" id="IPR025705">
    <property type="entry name" value="Beta_hexosaminidase_sua/sub"/>
</dbReference>
<feature type="signal peptide" evidence="7">
    <location>
        <begin position="1"/>
        <end position="17"/>
    </location>
</feature>
<evidence type="ECO:0000256" key="6">
    <source>
        <dbReference type="PIRSR" id="PIRSR625705-1"/>
    </source>
</evidence>
<dbReference type="PANTHER" id="PTHR22600:SF57">
    <property type="entry name" value="BETA-N-ACETYLHEXOSAMINIDASE"/>
    <property type="match status" value="1"/>
</dbReference>
<dbReference type="Pfam" id="PF00728">
    <property type="entry name" value="Glyco_hydro_20"/>
    <property type="match status" value="1"/>
</dbReference>
<dbReference type="SUPFAM" id="SSF49785">
    <property type="entry name" value="Galactose-binding domain-like"/>
    <property type="match status" value="1"/>
</dbReference>
<proteinExistence type="inferred from homology"/>